<organism evidence="9 10">
    <name type="scientific">Drosophila virilis</name>
    <name type="common">Fruit fly</name>
    <dbReference type="NCBI Taxonomy" id="7244"/>
    <lineage>
        <taxon>Eukaryota</taxon>
        <taxon>Metazoa</taxon>
        <taxon>Ecdysozoa</taxon>
        <taxon>Arthropoda</taxon>
        <taxon>Hexapoda</taxon>
        <taxon>Insecta</taxon>
        <taxon>Pterygota</taxon>
        <taxon>Neoptera</taxon>
        <taxon>Endopterygota</taxon>
        <taxon>Diptera</taxon>
        <taxon>Brachycera</taxon>
        <taxon>Muscomorpha</taxon>
        <taxon>Ephydroidea</taxon>
        <taxon>Drosophilidae</taxon>
        <taxon>Drosophila</taxon>
    </lineage>
</organism>
<keyword evidence="4 5" id="KW-0326">Glycosidase</keyword>
<feature type="transmembrane region" description="Helical" evidence="7">
    <location>
        <begin position="33"/>
        <end position="55"/>
    </location>
</feature>
<evidence type="ECO:0000256" key="3">
    <source>
        <dbReference type="ARBA" id="ARBA00023180"/>
    </source>
</evidence>
<evidence type="ECO:0000256" key="5">
    <source>
        <dbReference type="RuleBase" id="RU000489"/>
    </source>
</evidence>
<dbReference type="FunFam" id="3.10.50.10:FF:000003">
    <property type="entry name" value="Class V chitinase CHIT5b"/>
    <property type="match status" value="1"/>
</dbReference>
<dbReference type="InterPro" id="IPR011583">
    <property type="entry name" value="Chitinase_II/V-like_cat"/>
</dbReference>
<dbReference type="STRING" id="7244.B4M6Y8"/>
<evidence type="ECO:0000313" key="10">
    <source>
        <dbReference type="Proteomes" id="UP000008792"/>
    </source>
</evidence>
<protein>
    <recommendedName>
        <fullName evidence="8">GH18 domain-containing protein</fullName>
    </recommendedName>
</protein>
<reference evidence="9 10" key="1">
    <citation type="journal article" date="2007" name="Nature">
        <title>Evolution of genes and genomes on the Drosophila phylogeny.</title>
        <authorList>
            <consortium name="Drosophila 12 Genomes Consortium"/>
            <person name="Clark A.G."/>
            <person name="Eisen M.B."/>
            <person name="Smith D.R."/>
            <person name="Bergman C.M."/>
            <person name="Oliver B."/>
            <person name="Markow T.A."/>
            <person name="Kaufman T.C."/>
            <person name="Kellis M."/>
            <person name="Gelbart W."/>
            <person name="Iyer V.N."/>
            <person name="Pollard D.A."/>
            <person name="Sackton T.B."/>
            <person name="Larracuente A.M."/>
            <person name="Singh N.D."/>
            <person name="Abad J.P."/>
            <person name="Abt D.N."/>
            <person name="Adryan B."/>
            <person name="Aguade M."/>
            <person name="Akashi H."/>
            <person name="Anderson W.W."/>
            <person name="Aquadro C.F."/>
            <person name="Ardell D.H."/>
            <person name="Arguello R."/>
            <person name="Artieri C.G."/>
            <person name="Barbash D.A."/>
            <person name="Barker D."/>
            <person name="Barsanti P."/>
            <person name="Batterham P."/>
            <person name="Batzoglou S."/>
            <person name="Begun D."/>
            <person name="Bhutkar A."/>
            <person name="Blanco E."/>
            <person name="Bosak S.A."/>
            <person name="Bradley R.K."/>
            <person name="Brand A.D."/>
            <person name="Brent M.R."/>
            <person name="Brooks A.N."/>
            <person name="Brown R.H."/>
            <person name="Butlin R.K."/>
            <person name="Caggese C."/>
            <person name="Calvi B.R."/>
            <person name="Bernardo de Carvalho A."/>
            <person name="Caspi A."/>
            <person name="Castrezana S."/>
            <person name="Celniker S.E."/>
            <person name="Chang J.L."/>
            <person name="Chapple C."/>
            <person name="Chatterji S."/>
            <person name="Chinwalla A."/>
            <person name="Civetta A."/>
            <person name="Clifton S.W."/>
            <person name="Comeron J.M."/>
            <person name="Costello J.C."/>
            <person name="Coyne J.A."/>
            <person name="Daub J."/>
            <person name="David R.G."/>
            <person name="Delcher A.L."/>
            <person name="Delehaunty K."/>
            <person name="Do C.B."/>
            <person name="Ebling H."/>
            <person name="Edwards K."/>
            <person name="Eickbush T."/>
            <person name="Evans J.D."/>
            <person name="Filipski A."/>
            <person name="Findeiss S."/>
            <person name="Freyhult E."/>
            <person name="Fulton L."/>
            <person name="Fulton R."/>
            <person name="Garcia A.C."/>
            <person name="Gardiner A."/>
            <person name="Garfield D.A."/>
            <person name="Garvin B.E."/>
            <person name="Gibson G."/>
            <person name="Gilbert D."/>
            <person name="Gnerre S."/>
            <person name="Godfrey J."/>
            <person name="Good R."/>
            <person name="Gotea V."/>
            <person name="Gravely B."/>
            <person name="Greenberg A.J."/>
            <person name="Griffiths-Jones S."/>
            <person name="Gross S."/>
            <person name="Guigo R."/>
            <person name="Gustafson E.A."/>
            <person name="Haerty W."/>
            <person name="Hahn M.W."/>
            <person name="Halligan D.L."/>
            <person name="Halpern A.L."/>
            <person name="Halter G.M."/>
            <person name="Han M.V."/>
            <person name="Heger A."/>
            <person name="Hillier L."/>
            <person name="Hinrichs A.S."/>
            <person name="Holmes I."/>
            <person name="Hoskins R.A."/>
            <person name="Hubisz M.J."/>
            <person name="Hultmark D."/>
            <person name="Huntley M.A."/>
            <person name="Jaffe D.B."/>
            <person name="Jagadeeshan S."/>
            <person name="Jeck W.R."/>
            <person name="Johnson J."/>
            <person name="Jones C.D."/>
            <person name="Jordan W.C."/>
            <person name="Karpen G.H."/>
            <person name="Kataoka E."/>
            <person name="Keightley P.D."/>
            <person name="Kheradpour P."/>
            <person name="Kirkness E.F."/>
            <person name="Koerich L.B."/>
            <person name="Kristiansen K."/>
            <person name="Kudrna D."/>
            <person name="Kulathinal R.J."/>
            <person name="Kumar S."/>
            <person name="Kwok R."/>
            <person name="Lander E."/>
            <person name="Langley C.H."/>
            <person name="Lapoint R."/>
            <person name="Lazzaro B.P."/>
            <person name="Lee S.J."/>
            <person name="Levesque L."/>
            <person name="Li R."/>
            <person name="Lin C.F."/>
            <person name="Lin M.F."/>
            <person name="Lindblad-Toh K."/>
            <person name="Llopart A."/>
            <person name="Long M."/>
            <person name="Low L."/>
            <person name="Lozovsky E."/>
            <person name="Lu J."/>
            <person name="Luo M."/>
            <person name="Machado C.A."/>
            <person name="Makalowski W."/>
            <person name="Marzo M."/>
            <person name="Matsuda M."/>
            <person name="Matzkin L."/>
            <person name="McAllister B."/>
            <person name="McBride C.S."/>
            <person name="McKernan B."/>
            <person name="McKernan K."/>
            <person name="Mendez-Lago M."/>
            <person name="Minx P."/>
            <person name="Mollenhauer M.U."/>
            <person name="Montooth K."/>
            <person name="Mount S.M."/>
            <person name="Mu X."/>
            <person name="Myers E."/>
            <person name="Negre B."/>
            <person name="Newfeld S."/>
            <person name="Nielsen R."/>
            <person name="Noor M.A."/>
            <person name="O'Grady P."/>
            <person name="Pachter L."/>
            <person name="Papaceit M."/>
            <person name="Parisi M.J."/>
            <person name="Parisi M."/>
            <person name="Parts L."/>
            <person name="Pedersen J.S."/>
            <person name="Pesole G."/>
            <person name="Phillippy A.M."/>
            <person name="Ponting C.P."/>
            <person name="Pop M."/>
            <person name="Porcelli D."/>
            <person name="Powell J.R."/>
            <person name="Prohaska S."/>
            <person name="Pruitt K."/>
            <person name="Puig M."/>
            <person name="Quesneville H."/>
            <person name="Ram K.R."/>
            <person name="Rand D."/>
            <person name="Rasmussen M.D."/>
            <person name="Reed L.K."/>
            <person name="Reenan R."/>
            <person name="Reily A."/>
            <person name="Remington K.A."/>
            <person name="Rieger T.T."/>
            <person name="Ritchie M.G."/>
            <person name="Robin C."/>
            <person name="Rogers Y.H."/>
            <person name="Rohde C."/>
            <person name="Rozas J."/>
            <person name="Rubenfield M.J."/>
            <person name="Ruiz A."/>
            <person name="Russo S."/>
            <person name="Salzberg S.L."/>
            <person name="Sanchez-Gracia A."/>
            <person name="Saranga D.J."/>
            <person name="Sato H."/>
            <person name="Schaeffer S.W."/>
            <person name="Schatz M.C."/>
            <person name="Schlenke T."/>
            <person name="Schwartz R."/>
            <person name="Segarra C."/>
            <person name="Singh R.S."/>
            <person name="Sirot L."/>
            <person name="Sirota M."/>
            <person name="Sisneros N.B."/>
            <person name="Smith C.D."/>
            <person name="Smith T.F."/>
            <person name="Spieth J."/>
            <person name="Stage D.E."/>
            <person name="Stark A."/>
            <person name="Stephan W."/>
            <person name="Strausberg R.L."/>
            <person name="Strempel S."/>
            <person name="Sturgill D."/>
            <person name="Sutton G."/>
            <person name="Sutton G.G."/>
            <person name="Tao W."/>
            <person name="Teichmann S."/>
            <person name="Tobari Y.N."/>
            <person name="Tomimura Y."/>
            <person name="Tsolas J.M."/>
            <person name="Valente V.L."/>
            <person name="Venter E."/>
            <person name="Venter J.C."/>
            <person name="Vicario S."/>
            <person name="Vieira F.G."/>
            <person name="Vilella A.J."/>
            <person name="Villasante A."/>
            <person name="Walenz B."/>
            <person name="Wang J."/>
            <person name="Wasserman M."/>
            <person name="Watts T."/>
            <person name="Wilson D."/>
            <person name="Wilson R.K."/>
            <person name="Wing R.A."/>
            <person name="Wolfner M.F."/>
            <person name="Wong A."/>
            <person name="Wong G.K."/>
            <person name="Wu C.I."/>
            <person name="Wu G."/>
            <person name="Yamamoto D."/>
            <person name="Yang H.P."/>
            <person name="Yang S.P."/>
            <person name="Yorke J.A."/>
            <person name="Yoshida K."/>
            <person name="Zdobnov E."/>
            <person name="Zhang P."/>
            <person name="Zhang Y."/>
            <person name="Zimin A.V."/>
            <person name="Baldwin J."/>
            <person name="Abdouelleil A."/>
            <person name="Abdulkadir J."/>
            <person name="Abebe A."/>
            <person name="Abera B."/>
            <person name="Abreu J."/>
            <person name="Acer S.C."/>
            <person name="Aftuck L."/>
            <person name="Alexander A."/>
            <person name="An P."/>
            <person name="Anderson E."/>
            <person name="Anderson S."/>
            <person name="Arachi H."/>
            <person name="Azer M."/>
            <person name="Bachantsang P."/>
            <person name="Barry A."/>
            <person name="Bayul T."/>
            <person name="Berlin A."/>
            <person name="Bessette D."/>
            <person name="Bloom T."/>
            <person name="Blye J."/>
            <person name="Boguslavskiy L."/>
            <person name="Bonnet C."/>
            <person name="Boukhgalter B."/>
            <person name="Bourzgui I."/>
            <person name="Brown A."/>
            <person name="Cahill P."/>
            <person name="Channer S."/>
            <person name="Cheshatsang Y."/>
            <person name="Chuda L."/>
            <person name="Citroen M."/>
            <person name="Collymore A."/>
            <person name="Cooke P."/>
            <person name="Costello M."/>
            <person name="D'Aco K."/>
            <person name="Daza R."/>
            <person name="De Haan G."/>
            <person name="DeGray S."/>
            <person name="DeMaso C."/>
            <person name="Dhargay N."/>
            <person name="Dooley K."/>
            <person name="Dooley E."/>
            <person name="Doricent M."/>
            <person name="Dorje P."/>
            <person name="Dorjee K."/>
            <person name="Dupes A."/>
            <person name="Elong R."/>
            <person name="Falk J."/>
            <person name="Farina A."/>
            <person name="Faro S."/>
            <person name="Ferguson D."/>
            <person name="Fisher S."/>
            <person name="Foley C.D."/>
            <person name="Franke A."/>
            <person name="Friedrich D."/>
            <person name="Gadbois L."/>
            <person name="Gearin G."/>
            <person name="Gearin C.R."/>
            <person name="Giannoukos G."/>
            <person name="Goode T."/>
            <person name="Graham J."/>
            <person name="Grandbois E."/>
            <person name="Grewal S."/>
            <person name="Gyaltsen K."/>
            <person name="Hafez N."/>
            <person name="Hagos B."/>
            <person name="Hall J."/>
            <person name="Henson C."/>
            <person name="Hollinger A."/>
            <person name="Honan T."/>
            <person name="Huard M.D."/>
            <person name="Hughes L."/>
            <person name="Hurhula B."/>
            <person name="Husby M.E."/>
            <person name="Kamat A."/>
            <person name="Kanga B."/>
            <person name="Kashin S."/>
            <person name="Khazanovich D."/>
            <person name="Kisner P."/>
            <person name="Lance K."/>
            <person name="Lara M."/>
            <person name="Lee W."/>
            <person name="Lennon N."/>
            <person name="Letendre F."/>
            <person name="LeVine R."/>
            <person name="Lipovsky A."/>
            <person name="Liu X."/>
            <person name="Liu J."/>
            <person name="Liu S."/>
            <person name="Lokyitsang T."/>
            <person name="Lokyitsang Y."/>
            <person name="Lubonja R."/>
            <person name="Lui A."/>
            <person name="MacDonald P."/>
            <person name="Magnisalis V."/>
            <person name="Maru K."/>
            <person name="Matthews C."/>
            <person name="McCusker W."/>
            <person name="McDonough S."/>
            <person name="Mehta T."/>
            <person name="Meldrim J."/>
            <person name="Meneus L."/>
            <person name="Mihai O."/>
            <person name="Mihalev A."/>
            <person name="Mihova T."/>
            <person name="Mittelman R."/>
            <person name="Mlenga V."/>
            <person name="Montmayeur A."/>
            <person name="Mulrain L."/>
            <person name="Navidi A."/>
            <person name="Naylor J."/>
            <person name="Negash T."/>
            <person name="Nguyen T."/>
            <person name="Nguyen N."/>
            <person name="Nicol R."/>
            <person name="Norbu C."/>
            <person name="Norbu N."/>
            <person name="Novod N."/>
            <person name="O'Neill B."/>
            <person name="Osman S."/>
            <person name="Markiewicz E."/>
            <person name="Oyono O.L."/>
            <person name="Patti C."/>
            <person name="Phunkhang P."/>
            <person name="Pierre F."/>
            <person name="Priest M."/>
            <person name="Raghuraman S."/>
            <person name="Rege F."/>
            <person name="Reyes R."/>
            <person name="Rise C."/>
            <person name="Rogov P."/>
            <person name="Ross K."/>
            <person name="Ryan E."/>
            <person name="Settipalli S."/>
            <person name="Shea T."/>
            <person name="Sherpa N."/>
            <person name="Shi L."/>
            <person name="Shih D."/>
            <person name="Sparrow T."/>
            <person name="Spaulding J."/>
            <person name="Stalker J."/>
            <person name="Stange-Thomann N."/>
            <person name="Stavropoulos S."/>
            <person name="Stone C."/>
            <person name="Strader C."/>
            <person name="Tesfaye S."/>
            <person name="Thomson T."/>
            <person name="Thoulutsang Y."/>
            <person name="Thoulutsang D."/>
            <person name="Topham K."/>
            <person name="Topping I."/>
            <person name="Tsamla T."/>
            <person name="Vassiliev H."/>
            <person name="Vo A."/>
            <person name="Wangchuk T."/>
            <person name="Wangdi T."/>
            <person name="Weiand M."/>
            <person name="Wilkinson J."/>
            <person name="Wilson A."/>
            <person name="Yadav S."/>
            <person name="Young G."/>
            <person name="Yu Q."/>
            <person name="Zembek L."/>
            <person name="Zhong D."/>
            <person name="Zimmer A."/>
            <person name="Zwirko Z."/>
            <person name="Jaffe D.B."/>
            <person name="Alvarez P."/>
            <person name="Brockman W."/>
            <person name="Butler J."/>
            <person name="Chin C."/>
            <person name="Gnerre S."/>
            <person name="Grabherr M."/>
            <person name="Kleber M."/>
            <person name="Mauceli E."/>
            <person name="MacCallum I."/>
        </authorList>
    </citation>
    <scope>NUCLEOTIDE SEQUENCE [LARGE SCALE GENOMIC DNA]</scope>
    <source>
        <strain evidence="10">Tucson 15010-1051.87</strain>
    </source>
</reference>
<dbReference type="PANTHER" id="PTHR11177">
    <property type="entry name" value="CHITINASE"/>
    <property type="match status" value="1"/>
</dbReference>
<dbReference type="OMA" id="QRLVCYY"/>
<dbReference type="InterPro" id="IPR029070">
    <property type="entry name" value="Chitinase_insertion_sf"/>
</dbReference>
<evidence type="ECO:0000256" key="7">
    <source>
        <dbReference type="SAM" id="Phobius"/>
    </source>
</evidence>
<dbReference type="SMR" id="B4M6Y8"/>
<dbReference type="PANTHER" id="PTHR11177:SF390">
    <property type="entry name" value="CHITINASE 11"/>
    <property type="match status" value="1"/>
</dbReference>
<evidence type="ECO:0000256" key="1">
    <source>
        <dbReference type="ARBA" id="ARBA00022729"/>
    </source>
</evidence>
<dbReference type="AlphaFoldDB" id="B4M6Y8"/>
<dbReference type="HOGENOM" id="CLU_002833_3_0_1"/>
<dbReference type="InterPro" id="IPR001223">
    <property type="entry name" value="Glyco_hydro18_cat"/>
</dbReference>
<proteinExistence type="inferred from homology"/>
<dbReference type="GO" id="GO:0006032">
    <property type="term" value="P:chitin catabolic process"/>
    <property type="evidence" value="ECO:0007669"/>
    <property type="project" value="UniProtKB-ARBA"/>
</dbReference>
<dbReference type="PhylomeDB" id="B4M6Y8"/>
<dbReference type="SMART" id="SM00636">
    <property type="entry name" value="Glyco_18"/>
    <property type="match status" value="1"/>
</dbReference>
<keyword evidence="7" id="KW-0812">Transmembrane</keyword>
<evidence type="ECO:0000259" key="8">
    <source>
        <dbReference type="PROSITE" id="PS51910"/>
    </source>
</evidence>
<evidence type="ECO:0000256" key="2">
    <source>
        <dbReference type="ARBA" id="ARBA00022801"/>
    </source>
</evidence>
<evidence type="ECO:0000313" key="9">
    <source>
        <dbReference type="EMBL" id="EDW62555.1"/>
    </source>
</evidence>
<keyword evidence="3" id="KW-0325">Glycoprotein</keyword>
<keyword evidence="7" id="KW-0472">Membrane</keyword>
<dbReference type="SUPFAM" id="SSF54556">
    <property type="entry name" value="Chitinase insertion domain"/>
    <property type="match status" value="1"/>
</dbReference>
<keyword evidence="7" id="KW-1133">Transmembrane helix</keyword>
<dbReference type="GO" id="GO:0005975">
    <property type="term" value="P:carbohydrate metabolic process"/>
    <property type="evidence" value="ECO:0007669"/>
    <property type="project" value="InterPro"/>
</dbReference>
<dbReference type="PROSITE" id="PS51910">
    <property type="entry name" value="GH18_2"/>
    <property type="match status" value="1"/>
</dbReference>
<dbReference type="FunCoup" id="B4M6Y8">
    <property type="interactions" value="55"/>
</dbReference>
<gene>
    <name evidence="9" type="primary">Dvir\GJ16881</name>
    <name evidence="9" type="ORF">Dvir_GJ16881</name>
</gene>
<keyword evidence="1" id="KW-0732">Signal</keyword>
<dbReference type="Proteomes" id="UP000008792">
    <property type="component" value="Unassembled WGS sequence"/>
</dbReference>
<evidence type="ECO:0000256" key="4">
    <source>
        <dbReference type="ARBA" id="ARBA00023295"/>
    </source>
</evidence>
<name>B4M6Y8_DROVI</name>
<sequence length="438" mass="50071">MVNYIELQSDLLQKANANAEAQRLRRRVLMVRYILVFAIVIFICISVLPLCFPTINQNVGQQQQQQRQRQQKQRLVCYYSTSGFDKLNLLDVPGDLCTHINIGIANLINRTLHLSPRLEQVLQNETRLFRAAHPQVHLLLWIGGADTGPQFADMVVNHERRKQFLRSLRAVLHKYPSLDGIDLDWEFPSAYNKERVHFSQLLHEIRLEWRREQRTNNLLTMAVAAPEGIAFFAYNIREINLYVDYVNLMTYDFHFYREDTPFTGLNAPLFARPMEHSIMGTFNINYTVHWWLQNGLEPKRLVIGLPTYGHSFTLVNPLNARIGAPASGFGKCGRLGFTTLSETCECAKSYMSPNYTYDNYTCSPYLNSLQEWISYESTKSIACKASYVKSLNVGGLMIFSLNTDDLNNNCGYMTRSTGNVAKPVFPLAKAANTILTGS</sequence>
<dbReference type="Gene3D" id="3.20.20.80">
    <property type="entry name" value="Glycosidases"/>
    <property type="match status" value="1"/>
</dbReference>
<dbReference type="GO" id="GO:0005576">
    <property type="term" value="C:extracellular region"/>
    <property type="evidence" value="ECO:0007669"/>
    <property type="project" value="TreeGrafter"/>
</dbReference>
<dbReference type="GO" id="GO:0008061">
    <property type="term" value="F:chitin binding"/>
    <property type="evidence" value="ECO:0007669"/>
    <property type="project" value="InterPro"/>
</dbReference>
<dbReference type="Pfam" id="PF00704">
    <property type="entry name" value="Glyco_hydro_18"/>
    <property type="match status" value="1"/>
</dbReference>
<dbReference type="Gene3D" id="3.10.50.10">
    <property type="match status" value="1"/>
</dbReference>
<dbReference type="eggNOG" id="KOG2806">
    <property type="taxonomic scope" value="Eukaryota"/>
</dbReference>
<dbReference type="InterPro" id="IPR050314">
    <property type="entry name" value="Glycosyl_Hydrlase_18"/>
</dbReference>
<accession>B4M6Y8</accession>
<dbReference type="PROSITE" id="PS01095">
    <property type="entry name" value="GH18_1"/>
    <property type="match status" value="1"/>
</dbReference>
<feature type="domain" description="GH18" evidence="8">
    <location>
        <begin position="73"/>
        <end position="438"/>
    </location>
</feature>
<dbReference type="InterPro" id="IPR017853">
    <property type="entry name" value="GH"/>
</dbReference>
<keyword evidence="2 5" id="KW-0378">Hydrolase</keyword>
<dbReference type="KEGG" id="dvi:6633521"/>
<keyword evidence="10" id="KW-1185">Reference proteome</keyword>
<dbReference type="InterPro" id="IPR001579">
    <property type="entry name" value="Glyco_hydro_18_chit_AS"/>
</dbReference>
<dbReference type="OrthoDB" id="76388at2759"/>
<dbReference type="GO" id="GO:0004568">
    <property type="term" value="F:chitinase activity"/>
    <property type="evidence" value="ECO:0007669"/>
    <property type="project" value="UniProtKB-ARBA"/>
</dbReference>
<dbReference type="SUPFAM" id="SSF51445">
    <property type="entry name" value="(Trans)glycosidases"/>
    <property type="match status" value="1"/>
</dbReference>
<evidence type="ECO:0000256" key="6">
    <source>
        <dbReference type="RuleBase" id="RU004453"/>
    </source>
</evidence>
<dbReference type="InParanoid" id="B4M6Y8"/>
<comment type="similarity">
    <text evidence="6">Belongs to the glycosyl hydrolase 18 family.</text>
</comment>
<dbReference type="EMBL" id="CH940653">
    <property type="protein sequence ID" value="EDW62555.1"/>
    <property type="molecule type" value="Genomic_DNA"/>
</dbReference>